<evidence type="ECO:0000256" key="10">
    <source>
        <dbReference type="ARBA" id="ARBA00022692"/>
    </source>
</evidence>
<dbReference type="InterPro" id="IPR004837">
    <property type="entry name" value="NaCa_Exmemb"/>
</dbReference>
<keyword evidence="14" id="KW-0007">Acetylation</keyword>
<dbReference type="Gene3D" id="1.20.1270.60">
    <property type="entry name" value="Arfaptin homology (AH) domain/BAR domain"/>
    <property type="match status" value="1"/>
</dbReference>
<gene>
    <name evidence="21" type="ORF">P4O66_022116</name>
</gene>
<evidence type="ECO:0000256" key="19">
    <source>
        <dbReference type="SAM" id="SignalP"/>
    </source>
</evidence>
<sequence>MRSVLLIATLITALRSDYVASQNPSALSQLTAVNRTASGNNRAKENAITPTVYVLKNSQDQCDKVMNLSASQRCEFVRSTPDCAADGGFINYPWITFCLLSPKLLPLAIFLYIVWLLVLFLVLGLIASEFFCPNLSAISSTLRLTHNVAGVTFLALGNGAPDVFSAMAAFSHPQTAGLAIGALFGAGIFVTTVVAGSIALVKPFTAASRPFLRDVIFYMAAVFWTFIILYRGHIDLRETFGYLGLYILYVVTVVVSACVYNRRIRSHSGTVQDSVQEFDHNIENSYTENLNGNIHVQDEYEPLLPFTESTANIFLRAINPVDTRTWRRSHWGWKVLKIIQLPFEMVLLLTVPLVDSDKEDRNWKRPLNCLHLITAPLVCVLTFKSGIYGLYLIEGAIPVWLLTALIGVFLSGMVFYSTTNEHPPPYHFLFSLLGFVVSALWINVVASEVVNVLHLLGVILRLSNTVLGLTLLAWGNSIGDCFADITIARQGYPRMAISACFGGIIFNMLFGVGLGCLLQMLTHNNGFVMNKPFTPTPPETDPPTDIFSEEGYTVQTPIKHPSLHTNILEPKFNGIQSDEELDLFAEATVELTLTTPNSQGRKEVCPTGPHFSILNAHSSLRMPDTSNKTMEELEEEEHGDTFELNIAVTNPEKMGDGMNAFMTYKVSTQTSLPAFRSKTFSVRRRFSDFLGLYEKLLVKQSLMGCIIPPPPQKSVVGMTKVKVGKEDPSSADFVEKRRAALERYLQRVVVHPALLQDPDVQEFLEKEELPRAVNTQALSGSGFLKMINKASDAVNKMTIKMNESDNWFESKLQEVENEEQLLRRLHASFDSLVNHRKELCSSTAMFAKSVAMLGSSEENSALSRALSQLAEVEDKLEQLQQEQAFSDFFIFTELLADYVRLLGAVRGCFEQRVKAWQRWQEAQSTLQKKREAEAKLLWANKPDKLQQAKDDITEWEAKVGQSERDFERISSTLRKEVHRFEKEKCRDFRHHIVKYLESLHRTQHRLVKCWETFLPEAKAIV</sequence>
<dbReference type="SUPFAM" id="SSF64268">
    <property type="entry name" value="PX domain"/>
    <property type="match status" value="1"/>
</dbReference>
<keyword evidence="8" id="KW-0597">Phosphoprotein</keyword>
<evidence type="ECO:0000256" key="2">
    <source>
        <dbReference type="ARBA" id="ARBA00004469"/>
    </source>
</evidence>
<dbReference type="SUPFAM" id="SSF103657">
    <property type="entry name" value="BAR/IMD domain-like"/>
    <property type="match status" value="1"/>
</dbReference>
<dbReference type="InterPro" id="IPR027267">
    <property type="entry name" value="AH/BAR_dom_sf"/>
</dbReference>
<dbReference type="PROSITE" id="PS50195">
    <property type="entry name" value="PX"/>
    <property type="match status" value="1"/>
</dbReference>
<dbReference type="InterPro" id="IPR044880">
    <property type="entry name" value="NCX_ion-bd_dom_sf"/>
</dbReference>
<dbReference type="GO" id="GO:0006874">
    <property type="term" value="P:intracellular calcium ion homeostasis"/>
    <property type="evidence" value="ECO:0007669"/>
    <property type="project" value="TreeGrafter"/>
</dbReference>
<keyword evidence="16" id="KW-0966">Cell projection</keyword>
<dbReference type="AlphaFoldDB" id="A0AAD9E301"/>
<feature type="transmembrane region" description="Helical" evidence="18">
    <location>
        <begin position="397"/>
        <end position="416"/>
    </location>
</feature>
<dbReference type="PANTHER" id="PTHR12266:SF0">
    <property type="entry name" value="MITOCHONDRIAL SODIUM_CALCIUM EXCHANGER PROTEIN"/>
    <property type="match status" value="1"/>
</dbReference>
<feature type="chain" id="PRO_5042248997" description="Sorting nexin-2" evidence="19">
    <location>
        <begin position="22"/>
        <end position="1021"/>
    </location>
</feature>
<feature type="transmembrane region" description="Helical" evidence="18">
    <location>
        <begin position="148"/>
        <end position="170"/>
    </location>
</feature>
<keyword evidence="10 18" id="KW-0812">Transmembrane</keyword>
<dbReference type="GO" id="GO:0031901">
    <property type="term" value="C:early endosome membrane"/>
    <property type="evidence" value="ECO:0007669"/>
    <property type="project" value="UniProtKB-SubCell"/>
</dbReference>
<dbReference type="Pfam" id="PF09325">
    <property type="entry name" value="Vps5"/>
    <property type="match status" value="1"/>
</dbReference>
<reference evidence="21" key="1">
    <citation type="submission" date="2023-03" db="EMBL/GenBank/DDBJ databases">
        <title>Electrophorus voltai genome.</title>
        <authorList>
            <person name="Bian C."/>
        </authorList>
    </citation>
    <scope>NUCLEOTIDE SEQUENCE</scope>
    <source>
        <strain evidence="21">CB-2022</strain>
        <tissue evidence="21">Muscle</tissue>
    </source>
</reference>
<keyword evidence="15 18" id="KW-0472">Membrane</keyword>
<keyword evidence="22" id="KW-1185">Reference proteome</keyword>
<keyword evidence="9" id="KW-0406">Ion transport</keyword>
<evidence type="ECO:0000256" key="12">
    <source>
        <dbReference type="ARBA" id="ARBA00022927"/>
    </source>
</evidence>
<evidence type="ECO:0000313" key="22">
    <source>
        <dbReference type="Proteomes" id="UP001239994"/>
    </source>
</evidence>
<keyword evidence="9" id="KW-0109">Calcium transport</keyword>
<keyword evidence="19" id="KW-0732">Signal</keyword>
<dbReference type="EMBL" id="JAROKS010000007">
    <property type="protein sequence ID" value="KAK1802458.1"/>
    <property type="molecule type" value="Genomic_DNA"/>
</dbReference>
<feature type="transmembrane region" description="Helical" evidence="18">
    <location>
        <begin position="495"/>
        <end position="521"/>
    </location>
</feature>
<feature type="domain" description="PX" evidence="20">
    <location>
        <begin position="642"/>
        <end position="771"/>
    </location>
</feature>
<dbReference type="GO" id="GO:0030027">
    <property type="term" value="C:lamellipodium"/>
    <property type="evidence" value="ECO:0007669"/>
    <property type="project" value="UniProtKB-SubCell"/>
</dbReference>
<dbReference type="InterPro" id="IPR051359">
    <property type="entry name" value="CaCA_antiporter"/>
</dbReference>
<keyword evidence="6" id="KW-0813">Transport</keyword>
<evidence type="ECO:0000256" key="7">
    <source>
        <dbReference type="ARBA" id="ARBA00022449"/>
    </source>
</evidence>
<evidence type="ECO:0000256" key="15">
    <source>
        <dbReference type="ARBA" id="ARBA00023136"/>
    </source>
</evidence>
<feature type="transmembrane region" description="Helical" evidence="18">
    <location>
        <begin position="176"/>
        <end position="203"/>
    </location>
</feature>
<feature type="transmembrane region" description="Helical" evidence="18">
    <location>
        <begin position="240"/>
        <end position="260"/>
    </location>
</feature>
<dbReference type="Pfam" id="PF00787">
    <property type="entry name" value="PX"/>
    <property type="match status" value="1"/>
</dbReference>
<dbReference type="Pfam" id="PF01699">
    <property type="entry name" value="Na_Ca_ex"/>
    <property type="match status" value="2"/>
</dbReference>
<protein>
    <recommendedName>
        <fullName evidence="5">Sorting nexin-2</fullName>
    </recommendedName>
</protein>
<evidence type="ECO:0000259" key="20">
    <source>
        <dbReference type="PROSITE" id="PS50195"/>
    </source>
</evidence>
<keyword evidence="7" id="KW-0050">Antiport</keyword>
<proteinExistence type="inferred from homology"/>
<feature type="transmembrane region" description="Helical" evidence="18">
    <location>
        <begin position="369"/>
        <end position="391"/>
    </location>
</feature>
<name>A0AAD9E301_9TELE</name>
<feature type="transmembrane region" description="Helical" evidence="18">
    <location>
        <begin position="452"/>
        <end position="474"/>
    </location>
</feature>
<dbReference type="GO" id="GO:0035091">
    <property type="term" value="F:phosphatidylinositol binding"/>
    <property type="evidence" value="ECO:0007669"/>
    <property type="project" value="InterPro"/>
</dbReference>
<comment type="subcellular location">
    <subcellularLocation>
        <location evidence="3">Cell projection</location>
        <location evidence="3">Lamellipodium</location>
    </subcellularLocation>
    <subcellularLocation>
        <location evidence="2">Early endosome membrane</location>
        <topology evidence="2">Peripheral membrane protein</topology>
        <orientation evidence="2">Cytoplasmic side</orientation>
    </subcellularLocation>
    <subcellularLocation>
        <location evidence="1">Membrane</location>
        <topology evidence="1">Multi-pass membrane protein</topology>
    </subcellularLocation>
</comment>
<feature type="transmembrane region" description="Helical" evidence="18">
    <location>
        <begin position="215"/>
        <end position="234"/>
    </location>
</feature>
<evidence type="ECO:0000256" key="17">
    <source>
        <dbReference type="ARBA" id="ARBA00045620"/>
    </source>
</evidence>
<dbReference type="SMART" id="SM00312">
    <property type="entry name" value="PX"/>
    <property type="match status" value="1"/>
</dbReference>
<dbReference type="Proteomes" id="UP001239994">
    <property type="component" value="Unassembled WGS sequence"/>
</dbReference>
<comment type="similarity">
    <text evidence="4">Belongs to the sorting nexin family.</text>
</comment>
<keyword evidence="9" id="KW-0106">Calcium</keyword>
<evidence type="ECO:0000256" key="8">
    <source>
        <dbReference type="ARBA" id="ARBA00022553"/>
    </source>
</evidence>
<evidence type="ECO:0000256" key="13">
    <source>
        <dbReference type="ARBA" id="ARBA00022989"/>
    </source>
</evidence>
<feature type="transmembrane region" description="Helical" evidence="18">
    <location>
        <begin position="428"/>
        <end position="446"/>
    </location>
</feature>
<evidence type="ECO:0000256" key="18">
    <source>
        <dbReference type="SAM" id="Phobius"/>
    </source>
</evidence>
<dbReference type="Gene3D" id="1.20.1420.30">
    <property type="entry name" value="NCX, central ion-binding region"/>
    <property type="match status" value="2"/>
</dbReference>
<dbReference type="GO" id="GO:0099093">
    <property type="term" value="P:calcium export from the mitochondrion"/>
    <property type="evidence" value="ECO:0007669"/>
    <property type="project" value="TreeGrafter"/>
</dbReference>
<dbReference type="GO" id="GO:0015031">
    <property type="term" value="P:protein transport"/>
    <property type="evidence" value="ECO:0007669"/>
    <property type="project" value="UniProtKB-KW"/>
</dbReference>
<comment type="function">
    <text evidence="17">Involved in several stages of intracellular trafficking. Interacts with membranes containing phosphatidylinositol 3-phosphate (PtdIns(3P)) or phosphatidylinositol 3,5-bisphosphate (PtdIns(3,5)P2). Acts in part as component of the retromer membrane-deforming SNX-BAR subcomplex. The SNX-BAR retromer mediates retrograde transport of cargo proteins from endosomes to the trans-Golgi network (TGN) and is involved in endosome-to-plasma membrane transport for cargo protein recycling. The SNX-BAR subcomplex functions to deform the donor membrane into a tubular profile called endosome-to-TGN transport carrier (ETC). Can sense membrane curvature and has in vitro vesicle-to-membrane remodeling activity. Required for retrograde endosome-to-TGN transport of TGN38. Promotes KALRN- and RHOG-dependent but retromer-independent membrane remodeling such as lamellipodium formation; the function is dependent on GEF activity of KALRN.</text>
</comment>
<keyword evidence="12" id="KW-0653">Protein transport</keyword>
<organism evidence="21 22">
    <name type="scientific">Electrophorus voltai</name>
    <dbReference type="NCBI Taxonomy" id="2609070"/>
    <lineage>
        <taxon>Eukaryota</taxon>
        <taxon>Metazoa</taxon>
        <taxon>Chordata</taxon>
        <taxon>Craniata</taxon>
        <taxon>Vertebrata</taxon>
        <taxon>Euteleostomi</taxon>
        <taxon>Actinopterygii</taxon>
        <taxon>Neopterygii</taxon>
        <taxon>Teleostei</taxon>
        <taxon>Ostariophysi</taxon>
        <taxon>Gymnotiformes</taxon>
        <taxon>Gymnotoidei</taxon>
        <taxon>Gymnotidae</taxon>
        <taxon>Electrophorus</taxon>
    </lineage>
</organism>
<evidence type="ECO:0000256" key="1">
    <source>
        <dbReference type="ARBA" id="ARBA00004141"/>
    </source>
</evidence>
<dbReference type="InterPro" id="IPR036871">
    <property type="entry name" value="PX_dom_sf"/>
</dbReference>
<evidence type="ECO:0000256" key="3">
    <source>
        <dbReference type="ARBA" id="ARBA00004510"/>
    </source>
</evidence>
<evidence type="ECO:0000256" key="6">
    <source>
        <dbReference type="ARBA" id="ARBA00022448"/>
    </source>
</evidence>
<evidence type="ECO:0000313" key="21">
    <source>
        <dbReference type="EMBL" id="KAK1802458.1"/>
    </source>
</evidence>
<feature type="signal peptide" evidence="19">
    <location>
        <begin position="1"/>
        <end position="21"/>
    </location>
</feature>
<dbReference type="FunFam" id="3.30.1520.10:FF:000016">
    <property type="entry name" value="Sorting nexin 2"/>
    <property type="match status" value="1"/>
</dbReference>
<evidence type="ECO:0000256" key="4">
    <source>
        <dbReference type="ARBA" id="ARBA00010883"/>
    </source>
</evidence>
<dbReference type="FunFam" id="1.20.1270.60:FF:000012">
    <property type="entry name" value="Sorting nexin 2"/>
    <property type="match status" value="1"/>
</dbReference>
<evidence type="ECO:0000256" key="5">
    <source>
        <dbReference type="ARBA" id="ARBA00020435"/>
    </source>
</evidence>
<dbReference type="InterPro" id="IPR001683">
    <property type="entry name" value="PX_dom"/>
</dbReference>
<accession>A0AAD9E301</accession>
<dbReference type="InterPro" id="IPR015404">
    <property type="entry name" value="Vps5_C"/>
</dbReference>
<evidence type="ECO:0000256" key="11">
    <source>
        <dbReference type="ARBA" id="ARBA00022753"/>
    </source>
</evidence>
<evidence type="ECO:0000256" key="16">
    <source>
        <dbReference type="ARBA" id="ARBA00023273"/>
    </source>
</evidence>
<feature type="transmembrane region" description="Helical" evidence="18">
    <location>
        <begin position="104"/>
        <end position="127"/>
    </location>
</feature>
<evidence type="ECO:0000256" key="14">
    <source>
        <dbReference type="ARBA" id="ARBA00022990"/>
    </source>
</evidence>
<dbReference type="GO" id="GO:0005432">
    <property type="term" value="F:calcium:sodium antiporter activity"/>
    <property type="evidence" value="ECO:0007669"/>
    <property type="project" value="TreeGrafter"/>
</dbReference>
<keyword evidence="13 18" id="KW-1133">Transmembrane helix</keyword>
<comment type="caution">
    <text evidence="21">The sequence shown here is derived from an EMBL/GenBank/DDBJ whole genome shotgun (WGS) entry which is preliminary data.</text>
</comment>
<dbReference type="PANTHER" id="PTHR12266">
    <property type="entry name" value="NA+/CA2+ K+ INDEPENDENT EXCHANGER"/>
    <property type="match status" value="1"/>
</dbReference>
<evidence type="ECO:0000256" key="9">
    <source>
        <dbReference type="ARBA" id="ARBA00022568"/>
    </source>
</evidence>
<dbReference type="Gene3D" id="3.30.1520.10">
    <property type="entry name" value="Phox-like domain"/>
    <property type="match status" value="1"/>
</dbReference>
<keyword evidence="11" id="KW-0967">Endosome</keyword>